<dbReference type="EMBL" id="CACRSW010000012">
    <property type="protein sequence ID" value="VYS94814.1"/>
    <property type="molecule type" value="Genomic_DNA"/>
</dbReference>
<dbReference type="PANTHER" id="PTHR43267:SF3">
    <property type="entry name" value="THIF PROTEIN"/>
    <property type="match status" value="1"/>
</dbReference>
<accession>A0A6N2SNX4</accession>
<dbReference type="NCBIfam" id="TIGR02354">
    <property type="entry name" value="thiF_fam2"/>
    <property type="match status" value="1"/>
</dbReference>
<evidence type="ECO:0000313" key="2">
    <source>
        <dbReference type="EMBL" id="VYS94814.1"/>
    </source>
</evidence>
<feature type="domain" description="THIF-type NAD/FAD binding fold" evidence="1">
    <location>
        <begin position="15"/>
        <end position="198"/>
    </location>
</feature>
<dbReference type="GO" id="GO:0061504">
    <property type="term" value="P:cyclic threonylcarbamoyladenosine biosynthetic process"/>
    <property type="evidence" value="ECO:0007669"/>
    <property type="project" value="TreeGrafter"/>
</dbReference>
<dbReference type="GO" id="GO:0008641">
    <property type="term" value="F:ubiquitin-like modifier activating enzyme activity"/>
    <property type="evidence" value="ECO:0007669"/>
    <property type="project" value="InterPro"/>
</dbReference>
<dbReference type="InterPro" id="IPR035985">
    <property type="entry name" value="Ubiquitin-activating_enz"/>
</dbReference>
<gene>
    <name evidence="2" type="primary">tcdA</name>
    <name evidence="2" type="ORF">AVLFYP127_00333</name>
</gene>
<dbReference type="Pfam" id="PF00899">
    <property type="entry name" value="ThiF"/>
    <property type="match status" value="1"/>
</dbReference>
<dbReference type="Gene3D" id="3.40.50.720">
    <property type="entry name" value="NAD(P)-binding Rossmann-like Domain"/>
    <property type="match status" value="1"/>
</dbReference>
<dbReference type="InterPro" id="IPR012729">
    <property type="entry name" value="ThiF_fam2"/>
</dbReference>
<dbReference type="EC" id="6.1.-.-" evidence="2"/>
<dbReference type="NCBIfam" id="NF006395">
    <property type="entry name" value="PRK08644.1"/>
    <property type="match status" value="1"/>
</dbReference>
<keyword evidence="2" id="KW-0436">Ligase</keyword>
<organism evidence="2">
    <name type="scientific">Anaerococcus vaginalis</name>
    <dbReference type="NCBI Taxonomy" id="33037"/>
    <lineage>
        <taxon>Bacteria</taxon>
        <taxon>Bacillati</taxon>
        <taxon>Bacillota</taxon>
        <taxon>Tissierellia</taxon>
        <taxon>Tissierellales</taxon>
        <taxon>Peptoniphilaceae</taxon>
        <taxon>Anaerococcus</taxon>
    </lineage>
</organism>
<protein>
    <submittedName>
        <fullName evidence="2">tRNA threonylcarbamoyladenosine dehydratase</fullName>
        <ecNumber evidence="2">6.1.-.-</ecNumber>
    </submittedName>
</protein>
<dbReference type="RefSeq" id="WP_156328895.1">
    <property type="nucleotide sequence ID" value="NZ_CACRSW010000012.1"/>
</dbReference>
<name>A0A6N2SNX4_9FIRM</name>
<dbReference type="GO" id="GO:0061503">
    <property type="term" value="F:tRNA threonylcarbamoyladenosine dehydratase"/>
    <property type="evidence" value="ECO:0007669"/>
    <property type="project" value="TreeGrafter"/>
</dbReference>
<proteinExistence type="predicted"/>
<reference evidence="2" key="1">
    <citation type="submission" date="2019-11" db="EMBL/GenBank/DDBJ databases">
        <authorList>
            <person name="Feng L."/>
        </authorList>
    </citation>
    <scope>NUCLEOTIDE SEQUENCE</scope>
    <source>
        <strain evidence="2">AvaginalisLFYP127</strain>
    </source>
</reference>
<dbReference type="SUPFAM" id="SSF69572">
    <property type="entry name" value="Activating enzymes of the ubiquitin-like proteins"/>
    <property type="match status" value="1"/>
</dbReference>
<dbReference type="PANTHER" id="PTHR43267">
    <property type="entry name" value="TRNA THREONYLCARBAMOYLADENOSINE DEHYDRATASE"/>
    <property type="match status" value="1"/>
</dbReference>
<dbReference type="InterPro" id="IPR045886">
    <property type="entry name" value="ThiF/MoeB/HesA"/>
</dbReference>
<dbReference type="AlphaFoldDB" id="A0A6N2SNX4"/>
<sequence>MDLRDKILKRQNKNDNQIFEKAKVSILGCGGLGSNVAMILARAGIGEIYLYDFDKVEYSNLNRQNYKISDIGKEKVLATKKIIEETIPYTKIHAINMFLDEKNMDEIIEKTDYFIEAFDKKESKVMAFDYFSKKENKFLFTASGMAGLGDISDIKVKKINNITMVGDFKSDAKKDGLYLAYVSIMASLEALECLKKIRKDYYGR</sequence>
<evidence type="ECO:0000259" key="1">
    <source>
        <dbReference type="Pfam" id="PF00899"/>
    </source>
</evidence>
<dbReference type="InterPro" id="IPR000594">
    <property type="entry name" value="ThiF_NAD_FAD-bd"/>
</dbReference>